<dbReference type="EMBL" id="CAKLBY020000123">
    <property type="protein sequence ID" value="CAK7928292.1"/>
    <property type="molecule type" value="Genomic_DNA"/>
</dbReference>
<dbReference type="PANTHER" id="PTHR13200">
    <property type="entry name" value="EEF1A LYSINE METHYLTRANSFERASE 1"/>
    <property type="match status" value="1"/>
</dbReference>
<dbReference type="GO" id="GO:0005737">
    <property type="term" value="C:cytoplasm"/>
    <property type="evidence" value="ECO:0007669"/>
    <property type="project" value="UniProtKB-SubCell"/>
</dbReference>
<dbReference type="GO" id="GO:0032259">
    <property type="term" value="P:methylation"/>
    <property type="evidence" value="ECO:0007669"/>
    <property type="project" value="UniProtKB-KW"/>
</dbReference>
<comment type="caution">
    <text evidence="5">The sequence shown here is derived from an EMBL/GenBank/DDBJ whole genome shotgun (WGS) entry which is preliminary data.</text>
</comment>
<dbReference type="PANTHER" id="PTHR13200:SF0">
    <property type="entry name" value="EEF1A LYSINE METHYLTRANSFERASE 1"/>
    <property type="match status" value="1"/>
</dbReference>
<dbReference type="Pfam" id="PF10237">
    <property type="entry name" value="N6-adenineMlase"/>
    <property type="match status" value="1"/>
</dbReference>
<keyword evidence="2" id="KW-0963">Cytoplasm</keyword>
<evidence type="ECO:0000256" key="1">
    <source>
        <dbReference type="ARBA" id="ARBA00004496"/>
    </source>
</evidence>
<evidence type="ECO:0000256" key="2">
    <source>
        <dbReference type="ARBA" id="ARBA00022490"/>
    </source>
</evidence>
<dbReference type="Proteomes" id="UP001162060">
    <property type="component" value="Unassembled WGS sequence"/>
</dbReference>
<dbReference type="GO" id="GO:0016279">
    <property type="term" value="F:protein-lysine N-methyltransferase activity"/>
    <property type="evidence" value="ECO:0007669"/>
    <property type="project" value="InterPro"/>
</dbReference>
<dbReference type="InterPro" id="IPR002052">
    <property type="entry name" value="DNA_methylase_N6_adenine_CS"/>
</dbReference>
<dbReference type="GO" id="GO:0003676">
    <property type="term" value="F:nucleic acid binding"/>
    <property type="evidence" value="ECO:0007669"/>
    <property type="project" value="InterPro"/>
</dbReference>
<reference evidence="5" key="1">
    <citation type="submission" date="2024-01" db="EMBL/GenBank/DDBJ databases">
        <authorList>
            <person name="Webb A."/>
        </authorList>
    </citation>
    <scope>NUCLEOTIDE SEQUENCE</scope>
    <source>
        <strain evidence="5">Pm1</strain>
    </source>
</reference>
<dbReference type="PROSITE" id="PS00092">
    <property type="entry name" value="N6_MTASE"/>
    <property type="match status" value="1"/>
</dbReference>
<proteinExistence type="predicted"/>
<comment type="subcellular location">
    <subcellularLocation>
        <location evidence="1">Cytoplasm</location>
    </subcellularLocation>
</comment>
<evidence type="ECO:0000256" key="3">
    <source>
        <dbReference type="ARBA" id="ARBA00022603"/>
    </source>
</evidence>
<name>A0AAV1U3F4_9STRA</name>
<dbReference type="InterPro" id="IPR019369">
    <property type="entry name" value="Efm5/EEF1AKMT1"/>
</dbReference>
<organism evidence="5 6">
    <name type="scientific">Peronospora matthiolae</name>
    <dbReference type="NCBI Taxonomy" id="2874970"/>
    <lineage>
        <taxon>Eukaryota</taxon>
        <taxon>Sar</taxon>
        <taxon>Stramenopiles</taxon>
        <taxon>Oomycota</taxon>
        <taxon>Peronosporomycetes</taxon>
        <taxon>Peronosporales</taxon>
        <taxon>Peronosporaceae</taxon>
        <taxon>Peronospora</taxon>
    </lineage>
</organism>
<dbReference type="AlphaFoldDB" id="A0AAV1U3F4"/>
<keyword evidence="4" id="KW-0808">Transferase</keyword>
<protein>
    <recommendedName>
        <fullName evidence="7">N(6)-adenine-specific DNA methyltransferase 2</fullName>
    </recommendedName>
</protein>
<evidence type="ECO:0000256" key="4">
    <source>
        <dbReference type="ARBA" id="ARBA00022679"/>
    </source>
</evidence>
<evidence type="ECO:0000313" key="6">
    <source>
        <dbReference type="Proteomes" id="UP001162060"/>
    </source>
</evidence>
<dbReference type="InterPro" id="IPR041370">
    <property type="entry name" value="Mlase_EEF1AKMT1/ZCCHC4"/>
</dbReference>
<sequence length="231" mass="26767">MNTLLSTELSADTLAALQAHLKTQEAEEDAAVSEDFRLSQFWYDDRTGRALAQEAIDQSKKMRIAFVSTPAAYRDFLKIQEESDSPIDGDNVFLFEYDRRFHEKYGPHFVFYDYNEPTKLPEQFHHFFDYVLVDPPYLNTNCMSKFAETMRWLAKDVKVVPGKADEILNPCTFITARMLRKEMHANLGFTPSGFTPTFESKLSNQFLTYTNYLSDRFGKSTEDYDDSGDEK</sequence>
<keyword evidence="3" id="KW-0489">Methyltransferase</keyword>
<evidence type="ECO:0008006" key="7">
    <source>
        <dbReference type="Google" id="ProtNLM"/>
    </source>
</evidence>
<gene>
    <name evidence="5" type="ORF">PM001_LOCUS13442</name>
</gene>
<accession>A0AAV1U3F4</accession>
<evidence type="ECO:0000313" key="5">
    <source>
        <dbReference type="EMBL" id="CAK7928292.1"/>
    </source>
</evidence>